<dbReference type="PANTHER" id="PTHR12786">
    <property type="entry name" value="SPLICING FACTOR SF3A-RELATED"/>
    <property type="match status" value="1"/>
</dbReference>
<organism evidence="10 11">
    <name type="scientific">Meira miltonrushii</name>
    <dbReference type="NCBI Taxonomy" id="1280837"/>
    <lineage>
        <taxon>Eukaryota</taxon>
        <taxon>Fungi</taxon>
        <taxon>Dikarya</taxon>
        <taxon>Basidiomycota</taxon>
        <taxon>Ustilaginomycotina</taxon>
        <taxon>Exobasidiomycetes</taxon>
        <taxon>Exobasidiales</taxon>
        <taxon>Brachybasidiaceae</taxon>
        <taxon>Meira</taxon>
    </lineage>
</organism>
<evidence type="ECO:0000259" key="9">
    <source>
        <dbReference type="PROSITE" id="PS50171"/>
    </source>
</evidence>
<dbReference type="InterPro" id="IPR021966">
    <property type="entry name" value="SF3a60_bindingd"/>
</dbReference>
<dbReference type="PROSITE" id="PS00028">
    <property type="entry name" value="ZINC_FINGER_C2H2_1"/>
    <property type="match status" value="1"/>
</dbReference>
<dbReference type="SMART" id="SM00355">
    <property type="entry name" value="ZnF_C2H2"/>
    <property type="match status" value="2"/>
</dbReference>
<evidence type="ECO:0000256" key="4">
    <source>
        <dbReference type="ARBA" id="ARBA00022723"/>
    </source>
</evidence>
<dbReference type="Gene3D" id="3.30.160.60">
    <property type="entry name" value="Classic Zinc Finger"/>
    <property type="match status" value="1"/>
</dbReference>
<dbReference type="PANTHER" id="PTHR12786:SF2">
    <property type="entry name" value="SPLICING FACTOR 3A SUBUNIT 3"/>
    <property type="match status" value="1"/>
</dbReference>
<feature type="region of interest" description="Disordered" evidence="8">
    <location>
        <begin position="249"/>
        <end position="269"/>
    </location>
</feature>
<keyword evidence="5" id="KW-0863">Zinc-finger</keyword>
<protein>
    <recommendedName>
        <fullName evidence="9">Matrin-type domain-containing protein</fullName>
    </recommendedName>
</protein>
<dbReference type="SUPFAM" id="SSF57667">
    <property type="entry name" value="beta-beta-alpha zinc fingers"/>
    <property type="match status" value="1"/>
</dbReference>
<evidence type="ECO:0000256" key="7">
    <source>
        <dbReference type="ARBA" id="ARBA00023242"/>
    </source>
</evidence>
<dbReference type="InterPro" id="IPR024598">
    <property type="entry name" value="SF3a60/Prp9_C"/>
</dbReference>
<dbReference type="GO" id="GO:0005681">
    <property type="term" value="C:spliceosomal complex"/>
    <property type="evidence" value="ECO:0007669"/>
    <property type="project" value="InterPro"/>
</dbReference>
<feature type="region of interest" description="Disordered" evidence="8">
    <location>
        <begin position="301"/>
        <end position="325"/>
    </location>
</feature>
<dbReference type="RefSeq" id="XP_025354535.1">
    <property type="nucleotide sequence ID" value="XM_025499241.1"/>
</dbReference>
<dbReference type="STRING" id="1280837.A0A316VDA7"/>
<comment type="similarity">
    <text evidence="2">Belongs to the SF3A3 family.</text>
</comment>
<evidence type="ECO:0000256" key="3">
    <source>
        <dbReference type="ARBA" id="ARBA00022553"/>
    </source>
</evidence>
<feature type="compositionally biased region" description="Basic and acidic residues" evidence="8">
    <location>
        <begin position="365"/>
        <end position="374"/>
    </location>
</feature>
<feature type="compositionally biased region" description="Basic and acidic residues" evidence="8">
    <location>
        <begin position="249"/>
        <end position="262"/>
    </location>
</feature>
<dbReference type="Pfam" id="PF11931">
    <property type="entry name" value="SF3a60_Prp9_C"/>
    <property type="match status" value="1"/>
</dbReference>
<dbReference type="InParanoid" id="A0A316VDA7"/>
<dbReference type="InterPro" id="IPR013087">
    <property type="entry name" value="Znf_C2H2_type"/>
</dbReference>
<dbReference type="GO" id="GO:0008270">
    <property type="term" value="F:zinc ion binding"/>
    <property type="evidence" value="ECO:0007669"/>
    <property type="project" value="UniProtKB-KW"/>
</dbReference>
<dbReference type="Pfam" id="PF12874">
    <property type="entry name" value="zf-met"/>
    <property type="match status" value="1"/>
</dbReference>
<feature type="region of interest" description="Disordered" evidence="8">
    <location>
        <begin position="365"/>
        <end position="400"/>
    </location>
</feature>
<dbReference type="GO" id="GO:0000398">
    <property type="term" value="P:mRNA splicing, via spliceosome"/>
    <property type="evidence" value="ECO:0007669"/>
    <property type="project" value="InterPro"/>
</dbReference>
<dbReference type="AlphaFoldDB" id="A0A316VDA7"/>
<keyword evidence="3" id="KW-0597">Phosphoprotein</keyword>
<dbReference type="InterPro" id="IPR051421">
    <property type="entry name" value="RNA_Proc_DNA_Dmg_Regulator"/>
</dbReference>
<evidence type="ECO:0000313" key="11">
    <source>
        <dbReference type="Proteomes" id="UP000245771"/>
    </source>
</evidence>
<dbReference type="PROSITE" id="PS50171">
    <property type="entry name" value="ZF_MATRIN"/>
    <property type="match status" value="1"/>
</dbReference>
<feature type="compositionally biased region" description="Acidic residues" evidence="8">
    <location>
        <begin position="391"/>
        <end position="400"/>
    </location>
</feature>
<dbReference type="OrthoDB" id="2160351at2759"/>
<evidence type="ECO:0000256" key="5">
    <source>
        <dbReference type="ARBA" id="ARBA00022771"/>
    </source>
</evidence>
<dbReference type="InterPro" id="IPR036236">
    <property type="entry name" value="Znf_C2H2_sf"/>
</dbReference>
<dbReference type="SMART" id="SM00451">
    <property type="entry name" value="ZnF_U1"/>
    <property type="match status" value="1"/>
</dbReference>
<sequence length="527" mass="59986">MADTSIFEVTRQTHEEVERYTQAAVDVLVSSSTSDITKDSIRKQHQISSLLDRIVSRNATLYNLYGDASGDMQQERLVLSNASAGPSNTNGASETDDMEEFYNRLNRIRDYHKKYPNAMPDAFTIDTENAEGAQDTDMESGIDNIDRMFSGEEMGGRFIDLYIQHDEFLNLKGVRRITYLQYLDSFDRLRGSSGRIPVEIKRSEAYRTYLQSLQTYLLNFLRKSRPLSDVDALELSILAGFEQDWSEGRVEDWENQGEDRTPAETQARSTDGIWCEACQRSFAKQTVFDAHLKGQKHIKATERMASGGNAKDKQGPSNEAQELEKRKRISKAKAIARDETMVIALGQELHSVRIETRANVERKAALTERERQAEAEALAAQPSTQGAGEDTQAEDDEDENEKIYNPLKLPLGWDGRPIPFWLYKLHGLGVEFKCEICSDYVYQGRKNFERHFSESRHAFGMRALGLPNTKHFYEITRIQDALALADKLKKQGKIVADEQGDAEEVEDEHGNTYSRKTYELLKRQGLI</sequence>
<reference evidence="10 11" key="1">
    <citation type="journal article" date="2018" name="Mol. Biol. Evol.">
        <title>Broad Genomic Sampling Reveals a Smut Pathogenic Ancestry of the Fungal Clade Ustilaginomycotina.</title>
        <authorList>
            <person name="Kijpornyongpan T."/>
            <person name="Mondo S.J."/>
            <person name="Barry K."/>
            <person name="Sandor L."/>
            <person name="Lee J."/>
            <person name="Lipzen A."/>
            <person name="Pangilinan J."/>
            <person name="LaButti K."/>
            <person name="Hainaut M."/>
            <person name="Henrissat B."/>
            <person name="Grigoriev I.V."/>
            <person name="Spatafora J.W."/>
            <person name="Aime M.C."/>
        </authorList>
    </citation>
    <scope>NUCLEOTIDE SEQUENCE [LARGE SCALE GENOMIC DNA]</scope>
    <source>
        <strain evidence="10 11">MCA 3882</strain>
    </source>
</reference>
<feature type="domain" description="Matrin-type" evidence="9">
    <location>
        <begin position="432"/>
        <end position="463"/>
    </location>
</feature>
<evidence type="ECO:0000313" key="10">
    <source>
        <dbReference type="EMBL" id="PWN34233.1"/>
    </source>
</evidence>
<evidence type="ECO:0000256" key="6">
    <source>
        <dbReference type="ARBA" id="ARBA00022833"/>
    </source>
</evidence>
<dbReference type="Proteomes" id="UP000245771">
    <property type="component" value="Unassembled WGS sequence"/>
</dbReference>
<dbReference type="Pfam" id="PF16837">
    <property type="entry name" value="SF3A3"/>
    <property type="match status" value="1"/>
</dbReference>
<dbReference type="InterPro" id="IPR000690">
    <property type="entry name" value="Matrin/U1-C_Znf_C2H2"/>
</dbReference>
<evidence type="ECO:0000256" key="2">
    <source>
        <dbReference type="ARBA" id="ARBA00008776"/>
    </source>
</evidence>
<name>A0A316VDA7_9BASI</name>
<dbReference type="Pfam" id="PF12108">
    <property type="entry name" value="SF3a60_bindingd"/>
    <property type="match status" value="1"/>
</dbReference>
<evidence type="ECO:0000256" key="8">
    <source>
        <dbReference type="SAM" id="MobiDB-lite"/>
    </source>
</evidence>
<keyword evidence="6" id="KW-0862">Zinc</keyword>
<accession>A0A316VDA7</accession>
<dbReference type="EMBL" id="KZ819604">
    <property type="protein sequence ID" value="PWN34233.1"/>
    <property type="molecule type" value="Genomic_DNA"/>
</dbReference>
<dbReference type="GO" id="GO:0003723">
    <property type="term" value="F:RNA binding"/>
    <property type="evidence" value="ECO:0007669"/>
    <property type="project" value="InterPro"/>
</dbReference>
<dbReference type="InterPro" id="IPR003604">
    <property type="entry name" value="Matrin/U1-like-C_Znf_C2H2"/>
</dbReference>
<proteinExistence type="inferred from homology"/>
<evidence type="ECO:0000256" key="1">
    <source>
        <dbReference type="ARBA" id="ARBA00004123"/>
    </source>
</evidence>
<keyword evidence="7" id="KW-0539">Nucleus</keyword>
<comment type="subcellular location">
    <subcellularLocation>
        <location evidence="1">Nucleus</location>
    </subcellularLocation>
</comment>
<dbReference type="GeneID" id="37021022"/>
<keyword evidence="11" id="KW-1185">Reference proteome</keyword>
<gene>
    <name evidence="10" type="ORF">FA14DRAFT_161694</name>
</gene>
<dbReference type="FunCoup" id="A0A316VDA7">
    <property type="interactions" value="1027"/>
</dbReference>
<dbReference type="InterPro" id="IPR031774">
    <property type="entry name" value="SF3A3_dom"/>
</dbReference>
<keyword evidence="4" id="KW-0479">Metal-binding</keyword>